<feature type="binding site" evidence="10">
    <location>
        <position position="258"/>
    </location>
    <ligand>
        <name>Zn(2+)</name>
        <dbReference type="ChEBI" id="CHEBI:29105"/>
    </ligand>
</feature>
<feature type="domain" description="tRNA synthetases class I catalytic" evidence="11">
    <location>
        <begin position="34"/>
        <end position="337"/>
    </location>
</feature>
<organism evidence="12 13">
    <name type="scientific">Brevibacterium pityocampae</name>
    <dbReference type="NCBI Taxonomy" id="506594"/>
    <lineage>
        <taxon>Bacteria</taxon>
        <taxon>Bacillati</taxon>
        <taxon>Actinomycetota</taxon>
        <taxon>Actinomycetes</taxon>
        <taxon>Micrococcales</taxon>
        <taxon>Brevibacteriaceae</taxon>
        <taxon>Brevibacterium</taxon>
    </lineage>
</organism>
<dbReference type="InterPro" id="IPR024909">
    <property type="entry name" value="Cys-tRNA/MSH_ligase"/>
</dbReference>
<evidence type="ECO:0000256" key="5">
    <source>
        <dbReference type="ARBA" id="ARBA00022723"/>
    </source>
</evidence>
<dbReference type="GO" id="GO:0016874">
    <property type="term" value="F:ligase activity"/>
    <property type="evidence" value="ECO:0007669"/>
    <property type="project" value="UniProtKB-KW"/>
</dbReference>
<keyword evidence="13" id="KW-1185">Reference proteome</keyword>
<sequence length="411" mass="44107">MVKTWSAPAIPEIGTVGDAPVVFCTSARGPVSSPRKQAEARLYVCGITPYDATHLGHAATYVAFDVLVRVWRDAGIAVNYVQNTTDVDDPLLERATATGVDWQELAREQTELYFADMEALRVIPPDSYIGAVESVDRIAAAVQRLLDSGAAYQLDSGDVYYRIATAVQPPFGTISGYDRPTMLELFAERGGDPDTPGKEDPLDALLWRARRDGEPSWDGGDLGPGRPGWHIECAVIAEEYVGLPLSVQGGGSDLIFPHHEMGAAHASALTGTELARTYMHTGMVGLDGEKMSKSKGNLVFVSALRAEGVDPMAIRLVLLAHHYRSDWMYEDAHLAGAARRLEAWREAAGRASGIPAAEVIANLRQELTDDLDCPAALSVVDDWAAAAGSGPADEDTARIRDAIDALLGVVL</sequence>
<dbReference type="SUPFAM" id="SSF52374">
    <property type="entry name" value="Nucleotidylyl transferase"/>
    <property type="match status" value="1"/>
</dbReference>
<dbReference type="InterPro" id="IPR017812">
    <property type="entry name" value="Mycothiol_ligase_MshC"/>
</dbReference>
<dbReference type="EC" id="6.3.1.13" evidence="10"/>
<evidence type="ECO:0000256" key="7">
    <source>
        <dbReference type="ARBA" id="ARBA00022833"/>
    </source>
</evidence>
<feature type="short sequence motif" description="'KMSKS' region" evidence="10">
    <location>
        <begin position="290"/>
        <end position="294"/>
    </location>
</feature>
<dbReference type="EMBL" id="BAABGL010000006">
    <property type="protein sequence ID" value="GAA4388942.1"/>
    <property type="molecule type" value="Genomic_DNA"/>
</dbReference>
<comment type="subunit">
    <text evidence="3 10">Monomer.</text>
</comment>
<feature type="short sequence motif" description="'HIGH' region" evidence="10">
    <location>
        <begin position="47"/>
        <end position="57"/>
    </location>
</feature>
<feature type="short sequence motif" description="'ERGGDP' region" evidence="10">
    <location>
        <begin position="188"/>
        <end position="193"/>
    </location>
</feature>
<feature type="binding site" evidence="10">
    <location>
        <position position="60"/>
    </location>
    <ligand>
        <name>L-cysteinyl-5'-AMP</name>
        <dbReference type="ChEBI" id="CHEBI:144924"/>
    </ligand>
</feature>
<dbReference type="NCBIfam" id="TIGR03447">
    <property type="entry name" value="mycothiol_MshC"/>
    <property type="match status" value="1"/>
</dbReference>
<keyword evidence="7 10" id="KW-0862">Zinc</keyword>
<proteinExistence type="inferred from homology"/>
<reference evidence="13" key="1">
    <citation type="journal article" date="2019" name="Int. J. Syst. Evol. Microbiol.">
        <title>The Global Catalogue of Microorganisms (GCM) 10K type strain sequencing project: providing services to taxonomists for standard genome sequencing and annotation.</title>
        <authorList>
            <consortium name="The Broad Institute Genomics Platform"/>
            <consortium name="The Broad Institute Genome Sequencing Center for Infectious Disease"/>
            <person name="Wu L."/>
            <person name="Ma J."/>
        </authorList>
    </citation>
    <scope>NUCLEOTIDE SEQUENCE [LARGE SCALE GENOMIC DNA]</scope>
    <source>
        <strain evidence="13">JCM 17808</strain>
    </source>
</reference>
<evidence type="ECO:0000256" key="6">
    <source>
        <dbReference type="ARBA" id="ARBA00022741"/>
    </source>
</evidence>
<feature type="binding site" evidence="10">
    <location>
        <begin position="251"/>
        <end position="253"/>
    </location>
    <ligand>
        <name>L-cysteinyl-5'-AMP</name>
        <dbReference type="ChEBI" id="CHEBI:144924"/>
    </ligand>
</feature>
<evidence type="ECO:0000256" key="2">
    <source>
        <dbReference type="ARBA" id="ARBA00007723"/>
    </source>
</evidence>
<keyword evidence="6 10" id="KW-0547">Nucleotide-binding</keyword>
<comment type="caution">
    <text evidence="12">The sequence shown here is derived from an EMBL/GenBank/DDBJ whole genome shotgun (WGS) entry which is preliminary data.</text>
</comment>
<comment type="function">
    <text evidence="1 10">Catalyzes the ATP-dependent condensation of GlcN-Ins and L-cysteine to form L-Cys-GlcN-Ins.</text>
</comment>
<dbReference type="HAMAP" id="MF_01697">
    <property type="entry name" value="MshC"/>
    <property type="match status" value="1"/>
</dbReference>
<dbReference type="Gene3D" id="1.20.120.640">
    <property type="entry name" value="Anticodon-binding domain of a subclass of class I aminoacyl-tRNA synthetases"/>
    <property type="match status" value="1"/>
</dbReference>
<feature type="binding site" evidence="10">
    <location>
        <position position="233"/>
    </location>
    <ligand>
        <name>Zn(2+)</name>
        <dbReference type="ChEBI" id="CHEBI:29105"/>
    </ligand>
</feature>
<dbReference type="InterPro" id="IPR014729">
    <property type="entry name" value="Rossmann-like_a/b/a_fold"/>
</dbReference>
<evidence type="ECO:0000259" key="11">
    <source>
        <dbReference type="Pfam" id="PF01406"/>
    </source>
</evidence>
<evidence type="ECO:0000256" key="9">
    <source>
        <dbReference type="ARBA" id="ARBA00048350"/>
    </source>
</evidence>
<evidence type="ECO:0000256" key="3">
    <source>
        <dbReference type="ARBA" id="ARBA00011245"/>
    </source>
</evidence>
<evidence type="ECO:0000256" key="4">
    <source>
        <dbReference type="ARBA" id="ARBA00022598"/>
    </source>
</evidence>
<dbReference type="CDD" id="cd00672">
    <property type="entry name" value="CysRS_core"/>
    <property type="match status" value="1"/>
</dbReference>
<feature type="binding site" evidence="10">
    <location>
        <begin position="45"/>
        <end position="48"/>
    </location>
    <ligand>
        <name>L-cysteinyl-5'-AMP</name>
        <dbReference type="ChEBI" id="CHEBI:144924"/>
    </ligand>
</feature>
<evidence type="ECO:0000256" key="10">
    <source>
        <dbReference type="HAMAP-Rule" id="MF_01697"/>
    </source>
</evidence>
<dbReference type="PANTHER" id="PTHR10890">
    <property type="entry name" value="CYSTEINYL-TRNA SYNTHETASE"/>
    <property type="match status" value="1"/>
</dbReference>
<evidence type="ECO:0000256" key="1">
    <source>
        <dbReference type="ARBA" id="ARBA00003679"/>
    </source>
</evidence>
<comment type="catalytic activity">
    <reaction evidence="9 10">
        <text>1D-myo-inositol 2-amino-2-deoxy-alpha-D-glucopyranoside + L-cysteine + ATP = 1D-myo-inositol 2-(L-cysteinylamino)-2-deoxy-alpha-D-glucopyranoside + AMP + diphosphate + H(+)</text>
        <dbReference type="Rhea" id="RHEA:26176"/>
        <dbReference type="ChEBI" id="CHEBI:15378"/>
        <dbReference type="ChEBI" id="CHEBI:30616"/>
        <dbReference type="ChEBI" id="CHEBI:33019"/>
        <dbReference type="ChEBI" id="CHEBI:35235"/>
        <dbReference type="ChEBI" id="CHEBI:58886"/>
        <dbReference type="ChEBI" id="CHEBI:58887"/>
        <dbReference type="ChEBI" id="CHEBI:456215"/>
        <dbReference type="EC" id="6.3.1.13"/>
    </reaction>
</comment>
<dbReference type="InterPro" id="IPR032678">
    <property type="entry name" value="tRNA-synt_1_cat_dom"/>
</dbReference>
<evidence type="ECO:0000313" key="12">
    <source>
        <dbReference type="EMBL" id="GAA4388942.1"/>
    </source>
</evidence>
<feature type="binding site" evidence="10">
    <location>
        <position position="284"/>
    </location>
    <ligand>
        <name>L-cysteinyl-5'-AMP</name>
        <dbReference type="ChEBI" id="CHEBI:144924"/>
    </ligand>
</feature>
<dbReference type="PANTHER" id="PTHR10890:SF3">
    <property type="entry name" value="CYSTEINE--TRNA LIGASE, CYTOPLASMIC"/>
    <property type="match status" value="1"/>
</dbReference>
<accession>A0ABP8JD12</accession>
<evidence type="ECO:0000256" key="8">
    <source>
        <dbReference type="ARBA" id="ARBA00022840"/>
    </source>
</evidence>
<comment type="cofactor">
    <cofactor evidence="10">
        <name>Zn(2+)</name>
        <dbReference type="ChEBI" id="CHEBI:29105"/>
    </cofactor>
    <text evidence="10">Binds 1 zinc ion per subunit.</text>
</comment>
<comment type="similarity">
    <text evidence="2 10">Belongs to the class-I aminoacyl-tRNA synthetase family. MshC subfamily.</text>
</comment>
<protein>
    <recommendedName>
        <fullName evidence="10">L-cysteine:1D-myo-inositol 2-amino-2-deoxy-alpha-D-glucopyranoside ligase</fullName>
        <shortName evidence="10">L-Cys:GlcN-Ins ligase</shortName>
        <ecNumber evidence="10">6.3.1.13</ecNumber>
    </recommendedName>
    <alternativeName>
        <fullName evidence="10">Mycothiol ligase</fullName>
        <shortName evidence="10">MSH ligase</shortName>
    </alternativeName>
</protein>
<feature type="binding site" evidence="10">
    <location>
        <position position="229"/>
    </location>
    <ligand>
        <name>L-cysteinyl-5'-AMP</name>
        <dbReference type="ChEBI" id="CHEBI:144924"/>
    </ligand>
</feature>
<dbReference type="Proteomes" id="UP001500642">
    <property type="component" value="Unassembled WGS sequence"/>
</dbReference>
<gene>
    <name evidence="10 12" type="primary">mshC</name>
    <name evidence="12" type="ORF">GCM10023167_14190</name>
</gene>
<keyword evidence="5 10" id="KW-0479">Metal-binding</keyword>
<evidence type="ECO:0000313" key="13">
    <source>
        <dbReference type="Proteomes" id="UP001500642"/>
    </source>
</evidence>
<feature type="binding site" evidence="10">
    <location>
        <begin position="83"/>
        <end position="85"/>
    </location>
    <ligand>
        <name>L-cysteinyl-5'-AMP</name>
        <dbReference type="ChEBI" id="CHEBI:144924"/>
    </ligand>
</feature>
<name>A0ABP8JD12_9MICO</name>
<keyword evidence="8 10" id="KW-0067">ATP-binding</keyword>
<feature type="binding site" evidence="10">
    <location>
        <position position="45"/>
    </location>
    <ligand>
        <name>Zn(2+)</name>
        <dbReference type="ChEBI" id="CHEBI:29105"/>
    </ligand>
</feature>
<dbReference type="PRINTS" id="PR00983">
    <property type="entry name" value="TRNASYNTHCYS"/>
</dbReference>
<dbReference type="Gene3D" id="3.40.50.620">
    <property type="entry name" value="HUPs"/>
    <property type="match status" value="1"/>
</dbReference>
<keyword evidence="4 10" id="KW-0436">Ligase</keyword>
<dbReference type="Pfam" id="PF01406">
    <property type="entry name" value="tRNA-synt_1e"/>
    <property type="match status" value="1"/>
</dbReference>